<feature type="compositionally biased region" description="Polar residues" evidence="1">
    <location>
        <begin position="1"/>
        <end position="13"/>
    </location>
</feature>
<gene>
    <name evidence="4" type="ORF">ACFOSV_14820</name>
</gene>
<feature type="region of interest" description="Disordered" evidence="1">
    <location>
        <begin position="76"/>
        <end position="101"/>
    </location>
</feature>
<evidence type="ECO:0000259" key="3">
    <source>
        <dbReference type="PROSITE" id="PS51724"/>
    </source>
</evidence>
<accession>A0ABV8AUY1</accession>
<comment type="caution">
    <text evidence="4">The sequence shown here is derived from an EMBL/GenBank/DDBJ whole genome shotgun (WGS) entry which is preliminary data.</text>
</comment>
<keyword evidence="2" id="KW-0472">Membrane</keyword>
<feature type="compositionally biased region" description="Polar residues" evidence="1">
    <location>
        <begin position="188"/>
        <end position="199"/>
    </location>
</feature>
<dbReference type="Proteomes" id="UP001595805">
    <property type="component" value="Unassembled WGS sequence"/>
</dbReference>
<organism evidence="4 5">
    <name type="scientific">Algoriphagus namhaensis</name>
    <dbReference type="NCBI Taxonomy" id="915353"/>
    <lineage>
        <taxon>Bacteria</taxon>
        <taxon>Pseudomonadati</taxon>
        <taxon>Bacteroidota</taxon>
        <taxon>Cytophagia</taxon>
        <taxon>Cytophagales</taxon>
        <taxon>Cyclobacteriaceae</taxon>
        <taxon>Algoriphagus</taxon>
    </lineage>
</organism>
<feature type="compositionally biased region" description="Low complexity" evidence="1">
    <location>
        <begin position="154"/>
        <end position="166"/>
    </location>
</feature>
<protein>
    <submittedName>
        <fullName evidence="4">SPOR domain-containing protein</fullName>
    </submittedName>
</protein>
<name>A0ABV8AUY1_9BACT</name>
<feature type="compositionally biased region" description="Polar residues" evidence="1">
    <location>
        <begin position="32"/>
        <end position="45"/>
    </location>
</feature>
<dbReference type="PROSITE" id="PS51724">
    <property type="entry name" value="SPOR"/>
    <property type="match status" value="1"/>
</dbReference>
<feature type="region of interest" description="Disordered" evidence="1">
    <location>
        <begin position="1"/>
        <end position="60"/>
    </location>
</feature>
<keyword evidence="5" id="KW-1185">Reference proteome</keyword>
<feature type="region of interest" description="Disordered" evidence="1">
    <location>
        <begin position="144"/>
        <end position="201"/>
    </location>
</feature>
<keyword evidence="2" id="KW-1133">Transmembrane helix</keyword>
<reference evidence="5" key="1">
    <citation type="journal article" date="2019" name="Int. J. Syst. Evol. Microbiol.">
        <title>The Global Catalogue of Microorganisms (GCM) 10K type strain sequencing project: providing services to taxonomists for standard genome sequencing and annotation.</title>
        <authorList>
            <consortium name="The Broad Institute Genomics Platform"/>
            <consortium name="The Broad Institute Genome Sequencing Center for Infectious Disease"/>
            <person name="Wu L."/>
            <person name="Ma J."/>
        </authorList>
    </citation>
    <scope>NUCLEOTIDE SEQUENCE [LARGE SCALE GENOMIC DNA]</scope>
    <source>
        <strain evidence="5">CCUG 60523</strain>
    </source>
</reference>
<evidence type="ECO:0000256" key="2">
    <source>
        <dbReference type="SAM" id="Phobius"/>
    </source>
</evidence>
<evidence type="ECO:0000256" key="1">
    <source>
        <dbReference type="SAM" id="MobiDB-lite"/>
    </source>
</evidence>
<dbReference type="InterPro" id="IPR007730">
    <property type="entry name" value="SPOR-like_dom"/>
</dbReference>
<evidence type="ECO:0000313" key="5">
    <source>
        <dbReference type="Proteomes" id="UP001595805"/>
    </source>
</evidence>
<sequence>MTKEPSSQTTPNPQDFGLPIVNTAPIKRKGAKSTTSSKGQPSSDVESQASAQEKIAAAKAMAAKKEEAIRVAAIIAEKEKPLETSASTSAPKKEEAKPLPAKSQKWVWPVAIILIGLISVIVWQMMGESSSSSEPVTQEISVAEEAPIQNPPAVTESQEETSVSSEGVDSEQVSENDEKPLAQDSEITENGTTIEQSTPGELIRMETKPVPSQYFIVVGSLPNERLALKESEKYWDRAETLYLLSPNADSENYRLAIGRFSGFTAANEELQRVKSEYTEALWILKY</sequence>
<dbReference type="RefSeq" id="WP_377906808.1">
    <property type="nucleotide sequence ID" value="NZ_JBHRZS010000007.1"/>
</dbReference>
<feature type="transmembrane region" description="Helical" evidence="2">
    <location>
        <begin position="106"/>
        <end position="126"/>
    </location>
</feature>
<proteinExistence type="predicted"/>
<feature type="domain" description="SPOR" evidence="3">
    <location>
        <begin position="208"/>
        <end position="286"/>
    </location>
</feature>
<feature type="compositionally biased region" description="Low complexity" evidence="1">
    <location>
        <begin position="46"/>
        <end position="60"/>
    </location>
</feature>
<evidence type="ECO:0000313" key="4">
    <source>
        <dbReference type="EMBL" id="MFC3881464.1"/>
    </source>
</evidence>
<keyword evidence="2" id="KW-0812">Transmembrane</keyword>
<dbReference type="EMBL" id="JBHRZS010000007">
    <property type="protein sequence ID" value="MFC3881464.1"/>
    <property type="molecule type" value="Genomic_DNA"/>
</dbReference>